<organism evidence="1 2">
    <name type="scientific">Cupriavidus pinatubonensis</name>
    <dbReference type="NCBI Taxonomy" id="248026"/>
    <lineage>
        <taxon>Bacteria</taxon>
        <taxon>Pseudomonadati</taxon>
        <taxon>Pseudomonadota</taxon>
        <taxon>Betaproteobacteria</taxon>
        <taxon>Burkholderiales</taxon>
        <taxon>Burkholderiaceae</taxon>
        <taxon>Cupriavidus</taxon>
    </lineage>
</organism>
<dbReference type="EMBL" id="CAJZAF010000088">
    <property type="protein sequence ID" value="CAG9187643.1"/>
    <property type="molecule type" value="Genomic_DNA"/>
</dbReference>
<sequence length="34" mass="3959">MRDNKVMEGKDGAKYMMQNNALWKQLTEMGTLKP</sequence>
<proteinExistence type="predicted"/>
<protein>
    <submittedName>
        <fullName evidence="1">Uncharacterized protein</fullName>
    </submittedName>
</protein>
<reference evidence="1 2" key="1">
    <citation type="submission" date="2021-08" db="EMBL/GenBank/DDBJ databases">
        <authorList>
            <person name="Peeters C."/>
        </authorList>
    </citation>
    <scope>NUCLEOTIDE SEQUENCE [LARGE SCALE GENOMIC DNA]</scope>
    <source>
        <strain evidence="1 2">LMG 23994</strain>
    </source>
</reference>
<comment type="caution">
    <text evidence="1">The sequence shown here is derived from an EMBL/GenBank/DDBJ whole genome shotgun (WGS) entry which is preliminary data.</text>
</comment>
<name>A0ABM8Y4C9_9BURK</name>
<dbReference type="Proteomes" id="UP000701702">
    <property type="component" value="Unassembled WGS sequence"/>
</dbReference>
<dbReference type="InterPro" id="IPR038644">
    <property type="entry name" value="CopK_sf"/>
</dbReference>
<gene>
    <name evidence="1" type="ORF">LMG23994_07088</name>
</gene>
<keyword evidence="2" id="KW-1185">Reference proteome</keyword>
<evidence type="ECO:0000313" key="2">
    <source>
        <dbReference type="Proteomes" id="UP000701702"/>
    </source>
</evidence>
<evidence type="ECO:0000313" key="1">
    <source>
        <dbReference type="EMBL" id="CAG9187643.1"/>
    </source>
</evidence>
<accession>A0ABM8Y4C9</accession>
<dbReference type="Gene3D" id="2.40.10.300">
    <property type="entry name" value="Copper resistance protein K"/>
    <property type="match status" value="1"/>
</dbReference>